<dbReference type="HOGENOM" id="CLU_062974_2_0_14"/>
<dbReference type="InterPro" id="IPR002876">
    <property type="entry name" value="Transcrip_reg_TACO1-like"/>
</dbReference>
<evidence type="ECO:0000313" key="10">
    <source>
        <dbReference type="Proteomes" id="UP000019267"/>
    </source>
</evidence>
<sequence length="241" mass="26527">MGRAHEVRKQSMAKTAAMKSAIYGRASKEIYMAAKNGSKDPEANLALRSAIDKAKSKQVPTDVIQRAIKKAEGNDGESFTSNRYEGYGPGNSMIIVDSLTNNVNRAIAEIRDAFNKNGGKIANSGAVSHSFQATSLFAFSGLSVEETLELLMETDAEVNDVVEEDESTVVYASFQSFNTVKTALDNAGVKEYQMAETTMLADEEMTIAVEEDRIKFEKLIDKLNELEDVQNVYHNINEETM</sequence>
<dbReference type="Pfam" id="PF20772">
    <property type="entry name" value="TACO1_YebC_N"/>
    <property type="match status" value="1"/>
</dbReference>
<evidence type="ECO:0000256" key="3">
    <source>
        <dbReference type="ARBA" id="ARBA00023125"/>
    </source>
</evidence>
<dbReference type="EMBL" id="CP006681">
    <property type="protein sequence ID" value="AHI52649.1"/>
    <property type="molecule type" value="Genomic_DNA"/>
</dbReference>
<dbReference type="SUPFAM" id="SSF75625">
    <property type="entry name" value="YebC-like"/>
    <property type="match status" value="1"/>
</dbReference>
<evidence type="ECO:0000259" key="8">
    <source>
        <dbReference type="Pfam" id="PF20772"/>
    </source>
</evidence>
<dbReference type="InterPro" id="IPR048300">
    <property type="entry name" value="TACO1_YebC-like_2nd/3rd_dom"/>
</dbReference>
<accession>W6AG15</accession>
<dbReference type="InterPro" id="IPR029072">
    <property type="entry name" value="YebC-like"/>
</dbReference>
<evidence type="ECO:0000256" key="6">
    <source>
        <dbReference type="SAM" id="Coils"/>
    </source>
</evidence>
<dbReference type="eggNOG" id="COG0217">
    <property type="taxonomic scope" value="Bacteria"/>
</dbReference>
<keyword evidence="4 5" id="KW-0804">Transcription</keyword>
<dbReference type="InterPro" id="IPR017856">
    <property type="entry name" value="Integrase-like_N"/>
</dbReference>
<dbReference type="Gene3D" id="3.30.70.980">
    <property type="match status" value="2"/>
</dbReference>
<dbReference type="Gene3D" id="1.10.10.200">
    <property type="match status" value="1"/>
</dbReference>
<dbReference type="HAMAP" id="MF_00693">
    <property type="entry name" value="Transcrip_reg_TACO1"/>
    <property type="match status" value="1"/>
</dbReference>
<comment type="similarity">
    <text evidence="1 5">Belongs to the TACO1 family.</text>
</comment>
<dbReference type="GO" id="GO:0005829">
    <property type="term" value="C:cytosol"/>
    <property type="evidence" value="ECO:0007669"/>
    <property type="project" value="TreeGrafter"/>
</dbReference>
<proteinExistence type="inferred from homology"/>
<dbReference type="InterPro" id="IPR026564">
    <property type="entry name" value="Transcrip_reg_TACO1-like_dom3"/>
</dbReference>
<dbReference type="Pfam" id="PF01709">
    <property type="entry name" value="Transcrip_reg"/>
    <property type="match status" value="1"/>
</dbReference>
<dbReference type="RefSeq" id="WP_025362890.1">
    <property type="nucleotide sequence ID" value="NZ_CP006681.1"/>
</dbReference>
<dbReference type="PATRIC" id="fig|1276246.3.peg.307"/>
<dbReference type="STRING" id="1276246.SCULI_v1c03080"/>
<keyword evidence="10" id="KW-1185">Reference proteome</keyword>
<keyword evidence="2 5" id="KW-0805">Transcription regulation</keyword>
<keyword evidence="6" id="KW-0175">Coiled coil</keyword>
<dbReference type="PANTHER" id="PTHR12532">
    <property type="entry name" value="TRANSLATIONAL ACTIVATOR OF CYTOCHROME C OXIDASE 1"/>
    <property type="match status" value="1"/>
</dbReference>
<reference evidence="9 10" key="1">
    <citation type="journal article" date="2014" name="Genome Biol. Evol.">
        <title>Molecular evolution of the substrate utilization strategies and putative virulence factors in mosquito-associated Spiroplasma species.</title>
        <authorList>
            <person name="Chang T.H."/>
            <person name="Lo W.S."/>
            <person name="Ku C."/>
            <person name="Chen L.L."/>
            <person name="Kuo C.H."/>
        </authorList>
    </citation>
    <scope>NUCLEOTIDE SEQUENCE [LARGE SCALE GENOMIC DNA]</scope>
    <source>
        <strain evidence="9">AES-1</strain>
    </source>
</reference>
<protein>
    <recommendedName>
        <fullName evidence="5">Probable transcriptional regulatory protein SCULI_v1c03080</fullName>
    </recommendedName>
</protein>
<dbReference type="GO" id="GO:0006355">
    <property type="term" value="P:regulation of DNA-templated transcription"/>
    <property type="evidence" value="ECO:0007669"/>
    <property type="project" value="UniProtKB-UniRule"/>
</dbReference>
<feature type="domain" description="TACO1/YebC-like N-terminal" evidence="8">
    <location>
        <begin position="5"/>
        <end position="73"/>
    </location>
</feature>
<organism evidence="9 10">
    <name type="scientific">Spiroplasma culicicola AES-1</name>
    <dbReference type="NCBI Taxonomy" id="1276246"/>
    <lineage>
        <taxon>Bacteria</taxon>
        <taxon>Bacillati</taxon>
        <taxon>Mycoplasmatota</taxon>
        <taxon>Mollicutes</taxon>
        <taxon>Entomoplasmatales</taxon>
        <taxon>Spiroplasmataceae</taxon>
        <taxon>Spiroplasma</taxon>
    </lineage>
</organism>
<keyword evidence="3 5" id="KW-0238">DNA-binding</keyword>
<name>W6AG15_9MOLU</name>
<comment type="subcellular location">
    <subcellularLocation>
        <location evidence="5">Cytoplasm</location>
    </subcellularLocation>
</comment>
<dbReference type="AlphaFoldDB" id="W6AG15"/>
<dbReference type="KEGG" id="scq:SCULI_v1c03080"/>
<evidence type="ECO:0000259" key="7">
    <source>
        <dbReference type="Pfam" id="PF01709"/>
    </source>
</evidence>
<evidence type="ECO:0000256" key="1">
    <source>
        <dbReference type="ARBA" id="ARBA00008724"/>
    </source>
</evidence>
<feature type="coiled-coil region" evidence="6">
    <location>
        <begin position="209"/>
        <end position="239"/>
    </location>
</feature>
<dbReference type="NCBIfam" id="NF009044">
    <property type="entry name" value="PRK12378.1"/>
    <property type="match status" value="1"/>
</dbReference>
<evidence type="ECO:0000256" key="5">
    <source>
        <dbReference type="HAMAP-Rule" id="MF_00693"/>
    </source>
</evidence>
<dbReference type="PANTHER" id="PTHR12532:SF0">
    <property type="entry name" value="TRANSLATIONAL ACTIVATOR OF CYTOCHROME C OXIDASE 1"/>
    <property type="match status" value="1"/>
</dbReference>
<feature type="domain" description="TACO1/YebC-like second and third" evidence="7">
    <location>
        <begin position="81"/>
        <end position="236"/>
    </location>
</feature>
<gene>
    <name evidence="9" type="ORF">SCULI_v1c03080</name>
</gene>
<evidence type="ECO:0000256" key="4">
    <source>
        <dbReference type="ARBA" id="ARBA00023163"/>
    </source>
</evidence>
<dbReference type="GO" id="GO:0003677">
    <property type="term" value="F:DNA binding"/>
    <property type="evidence" value="ECO:0007669"/>
    <property type="project" value="UniProtKB-UniRule"/>
</dbReference>
<evidence type="ECO:0000256" key="2">
    <source>
        <dbReference type="ARBA" id="ARBA00023015"/>
    </source>
</evidence>
<evidence type="ECO:0000313" key="9">
    <source>
        <dbReference type="EMBL" id="AHI52649.1"/>
    </source>
</evidence>
<dbReference type="InterPro" id="IPR049083">
    <property type="entry name" value="TACO1_YebC_N"/>
</dbReference>
<dbReference type="OrthoDB" id="9781053at2"/>
<dbReference type="Proteomes" id="UP000019267">
    <property type="component" value="Chromosome"/>
</dbReference>
<keyword evidence="5" id="KW-0963">Cytoplasm</keyword>